<dbReference type="HOGENOM" id="CLU_018816_1_2_5"/>
<evidence type="ECO:0000259" key="2">
    <source>
        <dbReference type="Pfam" id="PF25876"/>
    </source>
</evidence>
<dbReference type="AlphaFoldDB" id="L0EWT7"/>
<dbReference type="NCBIfam" id="TIGR01730">
    <property type="entry name" value="RND_mfp"/>
    <property type="match status" value="1"/>
</dbReference>
<protein>
    <submittedName>
        <fullName evidence="5">RND efflux membrane fusion protein</fullName>
    </submittedName>
</protein>
<dbReference type="Gene3D" id="2.40.50.100">
    <property type="match status" value="1"/>
</dbReference>
<evidence type="ECO:0000256" key="1">
    <source>
        <dbReference type="ARBA" id="ARBA00009477"/>
    </source>
</evidence>
<sequence>MIYFLIAFISSCSNEEGNEKPKPRKVMTVVAGAYSERSIDFSGIVEPNIKSRLSFPLEGRLISRKVDVGDRVTLGEELASIEALEMELKLRSAKESLIKAKANANNAFNMALRIEKLFKIGVVSQSVFDKSQQDKVTMQSEVMKAEAALTNIREQLSFTKLFSPFDGVVINVSAEVDQNVMPGQEIVTVAKQQFRDAVVDVPITLSDIAIGTEFSVSLQTNPSFSIKGQLRKIAPEVDSLTRNIRFYIAIDNAPLDFKIGTLIIAKVFSDSSLQGIQLPISALLKKDDKNFVWIIKDSIVKALPVEISSYQGSSFIVNSGISYGTKVVVAGVNSLIEGQKVNVDQEIRE</sequence>
<evidence type="ECO:0000313" key="6">
    <source>
        <dbReference type="Proteomes" id="UP000010799"/>
    </source>
</evidence>
<dbReference type="Pfam" id="PF25954">
    <property type="entry name" value="Beta-barrel_RND_2"/>
    <property type="match status" value="1"/>
</dbReference>
<dbReference type="STRING" id="1215343.B488_13380"/>
<dbReference type="EMBL" id="CP003789">
    <property type="protein sequence ID" value="AGA65330.1"/>
    <property type="molecule type" value="Genomic_DNA"/>
</dbReference>
<dbReference type="PANTHER" id="PTHR30469:SF15">
    <property type="entry name" value="HLYD FAMILY OF SECRETION PROTEINS"/>
    <property type="match status" value="1"/>
</dbReference>
<dbReference type="SUPFAM" id="SSF111369">
    <property type="entry name" value="HlyD-like secretion proteins"/>
    <property type="match status" value="1"/>
</dbReference>
<dbReference type="Pfam" id="PF25989">
    <property type="entry name" value="YknX_C"/>
    <property type="match status" value="1"/>
</dbReference>
<gene>
    <name evidence="5" type="ordered locus">B488_13380</name>
</gene>
<dbReference type="PATRIC" id="fig|1215343.11.peg.1381"/>
<keyword evidence="6" id="KW-1185">Reference proteome</keyword>
<accession>L0EWT7</accession>
<organism evidence="5 6">
    <name type="scientific">Liberibacter crescens (strain BT-1)</name>
    <dbReference type="NCBI Taxonomy" id="1215343"/>
    <lineage>
        <taxon>Bacteria</taxon>
        <taxon>Pseudomonadati</taxon>
        <taxon>Pseudomonadota</taxon>
        <taxon>Alphaproteobacteria</taxon>
        <taxon>Hyphomicrobiales</taxon>
        <taxon>Rhizobiaceae</taxon>
        <taxon>Liberibacter</taxon>
    </lineage>
</organism>
<dbReference type="GO" id="GO:0015562">
    <property type="term" value="F:efflux transmembrane transporter activity"/>
    <property type="evidence" value="ECO:0007669"/>
    <property type="project" value="TreeGrafter"/>
</dbReference>
<dbReference type="KEGG" id="lcc:B488_13380"/>
<evidence type="ECO:0000259" key="3">
    <source>
        <dbReference type="Pfam" id="PF25954"/>
    </source>
</evidence>
<dbReference type="eggNOG" id="COG0845">
    <property type="taxonomic scope" value="Bacteria"/>
</dbReference>
<comment type="similarity">
    <text evidence="1">Belongs to the membrane fusion protein (MFP) (TC 8.A.1) family.</text>
</comment>
<dbReference type="PANTHER" id="PTHR30469">
    <property type="entry name" value="MULTIDRUG RESISTANCE PROTEIN MDTA"/>
    <property type="match status" value="1"/>
</dbReference>
<feature type="domain" description="Multidrug resistance protein MdtA-like alpha-helical hairpin" evidence="2">
    <location>
        <begin position="90"/>
        <end position="159"/>
    </location>
</feature>
<dbReference type="GO" id="GO:1990281">
    <property type="term" value="C:efflux pump complex"/>
    <property type="evidence" value="ECO:0007669"/>
    <property type="project" value="TreeGrafter"/>
</dbReference>
<dbReference type="Proteomes" id="UP000010799">
    <property type="component" value="Chromosome"/>
</dbReference>
<name>L0EWT7_LIBCB</name>
<dbReference type="InterPro" id="IPR006143">
    <property type="entry name" value="RND_pump_MFP"/>
</dbReference>
<feature type="domain" description="YknX-like C-terminal permuted SH3-like" evidence="4">
    <location>
        <begin position="275"/>
        <end position="343"/>
    </location>
</feature>
<evidence type="ECO:0000259" key="4">
    <source>
        <dbReference type="Pfam" id="PF25989"/>
    </source>
</evidence>
<dbReference type="Gene3D" id="1.10.287.470">
    <property type="entry name" value="Helix hairpin bin"/>
    <property type="match status" value="1"/>
</dbReference>
<reference evidence="5 6" key="1">
    <citation type="journal article" date="2012" name="Stand. Genomic Sci.">
        <title>Complete genome sequence of Liberibacter crescens BT-1.</title>
        <authorList>
            <person name="Leonard M.T."/>
            <person name="Fagen J.R."/>
            <person name="Davis-Richardson A.G."/>
            <person name="Davis M.J."/>
            <person name="Triplett E.W."/>
        </authorList>
    </citation>
    <scope>NUCLEOTIDE SEQUENCE [LARGE SCALE GENOMIC DNA]</scope>
    <source>
        <strain evidence="5 6">BT-1</strain>
    </source>
</reference>
<dbReference type="InterPro" id="IPR058637">
    <property type="entry name" value="YknX-like_C"/>
</dbReference>
<dbReference type="Gene3D" id="2.40.30.170">
    <property type="match status" value="1"/>
</dbReference>
<evidence type="ECO:0000313" key="5">
    <source>
        <dbReference type="EMBL" id="AGA65330.1"/>
    </source>
</evidence>
<dbReference type="Pfam" id="PF25876">
    <property type="entry name" value="HH_MFP_RND"/>
    <property type="match status" value="1"/>
</dbReference>
<feature type="domain" description="CusB-like beta-barrel" evidence="3">
    <location>
        <begin position="205"/>
        <end position="262"/>
    </location>
</feature>
<dbReference type="Gene3D" id="2.40.420.20">
    <property type="match status" value="1"/>
</dbReference>
<dbReference type="InterPro" id="IPR058624">
    <property type="entry name" value="MdtA-like_HH"/>
</dbReference>
<proteinExistence type="inferred from homology"/>
<dbReference type="InterPro" id="IPR058792">
    <property type="entry name" value="Beta-barrel_RND_2"/>
</dbReference>